<dbReference type="EMBL" id="GGEC01068120">
    <property type="protein sequence ID" value="MBX48604.1"/>
    <property type="molecule type" value="Transcribed_RNA"/>
</dbReference>
<sequence length="63" mass="6860">MQQALSKAPHTAESGSVSMFFINTIASSNKPAWPKRPTIHAQCCKFGTIPNSSVINWKCLLPS</sequence>
<dbReference type="AlphaFoldDB" id="A0A2P2P1J9"/>
<organism evidence="1">
    <name type="scientific">Rhizophora mucronata</name>
    <name type="common">Asiatic mangrove</name>
    <dbReference type="NCBI Taxonomy" id="61149"/>
    <lineage>
        <taxon>Eukaryota</taxon>
        <taxon>Viridiplantae</taxon>
        <taxon>Streptophyta</taxon>
        <taxon>Embryophyta</taxon>
        <taxon>Tracheophyta</taxon>
        <taxon>Spermatophyta</taxon>
        <taxon>Magnoliopsida</taxon>
        <taxon>eudicotyledons</taxon>
        <taxon>Gunneridae</taxon>
        <taxon>Pentapetalae</taxon>
        <taxon>rosids</taxon>
        <taxon>fabids</taxon>
        <taxon>Malpighiales</taxon>
        <taxon>Rhizophoraceae</taxon>
        <taxon>Rhizophora</taxon>
    </lineage>
</organism>
<name>A0A2P2P1J9_RHIMU</name>
<protein>
    <submittedName>
        <fullName evidence="1">Uncharacterized protein</fullName>
    </submittedName>
</protein>
<reference evidence="1" key="1">
    <citation type="submission" date="2018-02" db="EMBL/GenBank/DDBJ databases">
        <title>Rhizophora mucronata_Transcriptome.</title>
        <authorList>
            <person name="Meera S.P."/>
            <person name="Sreeshan A."/>
            <person name="Augustine A."/>
        </authorList>
    </citation>
    <scope>NUCLEOTIDE SEQUENCE</scope>
    <source>
        <tissue evidence="1">Leaf</tissue>
    </source>
</reference>
<accession>A0A2P2P1J9</accession>
<evidence type="ECO:0000313" key="1">
    <source>
        <dbReference type="EMBL" id="MBX48604.1"/>
    </source>
</evidence>
<proteinExistence type="predicted"/>